<dbReference type="SMART" id="SM00028">
    <property type="entry name" value="TPR"/>
    <property type="match status" value="8"/>
</dbReference>
<keyword evidence="3" id="KW-0805">Transcription regulation</keyword>
<dbReference type="AlphaFoldDB" id="A0AAU2JWP0"/>
<organism evidence="9">
    <name type="scientific">Streptomyces sp. NBC_00049</name>
    <dbReference type="NCBI Taxonomy" id="2903617"/>
    <lineage>
        <taxon>Bacteria</taxon>
        <taxon>Bacillati</taxon>
        <taxon>Actinomycetota</taxon>
        <taxon>Actinomycetes</taxon>
        <taxon>Kitasatosporales</taxon>
        <taxon>Streptomycetaceae</taxon>
        <taxon>Streptomyces</taxon>
    </lineage>
</organism>
<dbReference type="GO" id="GO:0003677">
    <property type="term" value="F:DNA binding"/>
    <property type="evidence" value="ECO:0007669"/>
    <property type="project" value="UniProtKB-UniRule"/>
</dbReference>
<evidence type="ECO:0000256" key="1">
    <source>
        <dbReference type="ARBA" id="ARBA00005820"/>
    </source>
</evidence>
<dbReference type="SMART" id="SM00862">
    <property type="entry name" value="Trans_reg_C"/>
    <property type="match status" value="1"/>
</dbReference>
<reference evidence="9" key="1">
    <citation type="submission" date="2022-10" db="EMBL/GenBank/DDBJ databases">
        <title>The complete genomes of actinobacterial strains from the NBC collection.</title>
        <authorList>
            <person name="Joergensen T.S."/>
            <person name="Alvarez Arevalo M."/>
            <person name="Sterndorff E.B."/>
            <person name="Faurdal D."/>
            <person name="Vuksanovic O."/>
            <person name="Mourched A.-S."/>
            <person name="Charusanti P."/>
            <person name="Shaw S."/>
            <person name="Blin K."/>
            <person name="Weber T."/>
        </authorList>
    </citation>
    <scope>NUCLEOTIDE SEQUENCE</scope>
    <source>
        <strain evidence="9">NBC_00049</strain>
    </source>
</reference>
<dbReference type="SMART" id="SM01043">
    <property type="entry name" value="BTAD"/>
    <property type="match status" value="1"/>
</dbReference>
<dbReference type="Gene3D" id="3.40.50.300">
    <property type="entry name" value="P-loop containing nucleotide triphosphate hydrolases"/>
    <property type="match status" value="1"/>
</dbReference>
<accession>A0AAU2JWP0</accession>
<evidence type="ECO:0000256" key="2">
    <source>
        <dbReference type="ARBA" id="ARBA00023012"/>
    </source>
</evidence>
<dbReference type="InterPro" id="IPR001867">
    <property type="entry name" value="OmpR/PhoB-type_DNA-bd"/>
</dbReference>
<dbReference type="GO" id="GO:0000160">
    <property type="term" value="P:phosphorelay signal transduction system"/>
    <property type="evidence" value="ECO:0007669"/>
    <property type="project" value="UniProtKB-KW"/>
</dbReference>
<evidence type="ECO:0000259" key="8">
    <source>
        <dbReference type="PROSITE" id="PS51755"/>
    </source>
</evidence>
<dbReference type="CDD" id="cd15831">
    <property type="entry name" value="BTAD"/>
    <property type="match status" value="1"/>
</dbReference>
<dbReference type="SUPFAM" id="SSF46894">
    <property type="entry name" value="C-terminal effector domain of the bipartite response regulators"/>
    <property type="match status" value="1"/>
</dbReference>
<gene>
    <name evidence="9" type="ORF">OG327_22400</name>
</gene>
<dbReference type="Pfam" id="PF00486">
    <property type="entry name" value="Trans_reg_C"/>
    <property type="match status" value="1"/>
</dbReference>
<dbReference type="InterPro" id="IPR016032">
    <property type="entry name" value="Sig_transdc_resp-reg_C-effctor"/>
</dbReference>
<dbReference type="GO" id="GO:0006355">
    <property type="term" value="P:regulation of DNA-templated transcription"/>
    <property type="evidence" value="ECO:0007669"/>
    <property type="project" value="InterPro"/>
</dbReference>
<evidence type="ECO:0000256" key="5">
    <source>
        <dbReference type="ARBA" id="ARBA00023163"/>
    </source>
</evidence>
<dbReference type="InterPro" id="IPR011990">
    <property type="entry name" value="TPR-like_helical_dom_sf"/>
</dbReference>
<dbReference type="SUPFAM" id="SSF52540">
    <property type="entry name" value="P-loop containing nucleoside triphosphate hydrolases"/>
    <property type="match status" value="1"/>
</dbReference>
<dbReference type="InterPro" id="IPR027417">
    <property type="entry name" value="P-loop_NTPase"/>
</dbReference>
<dbReference type="PANTHER" id="PTHR35807:SF1">
    <property type="entry name" value="TRANSCRIPTIONAL REGULATOR REDD"/>
    <property type="match status" value="1"/>
</dbReference>
<keyword evidence="4 6" id="KW-0238">DNA-binding</keyword>
<dbReference type="PANTHER" id="PTHR35807">
    <property type="entry name" value="TRANSCRIPTIONAL REGULATOR REDD-RELATED"/>
    <property type="match status" value="1"/>
</dbReference>
<feature type="domain" description="OmpR/PhoB-type" evidence="8">
    <location>
        <begin position="1"/>
        <end position="95"/>
    </location>
</feature>
<dbReference type="PRINTS" id="PR00364">
    <property type="entry name" value="DISEASERSIST"/>
</dbReference>
<dbReference type="InterPro" id="IPR051677">
    <property type="entry name" value="AfsR-DnrI-RedD_regulator"/>
</dbReference>
<evidence type="ECO:0000256" key="6">
    <source>
        <dbReference type="PROSITE-ProRule" id="PRU01091"/>
    </source>
</evidence>
<feature type="DNA-binding region" description="OmpR/PhoB-type" evidence="6">
    <location>
        <begin position="1"/>
        <end position="95"/>
    </location>
</feature>
<evidence type="ECO:0000256" key="3">
    <source>
        <dbReference type="ARBA" id="ARBA00023015"/>
    </source>
</evidence>
<evidence type="ECO:0000256" key="7">
    <source>
        <dbReference type="SAM" id="MobiDB-lite"/>
    </source>
</evidence>
<feature type="region of interest" description="Disordered" evidence="7">
    <location>
        <begin position="257"/>
        <end position="276"/>
    </location>
</feature>
<name>A0AAU2JWP0_9ACTN</name>
<dbReference type="InterPro" id="IPR019734">
    <property type="entry name" value="TPR_rpt"/>
</dbReference>
<dbReference type="Pfam" id="PF03704">
    <property type="entry name" value="BTAD"/>
    <property type="match status" value="1"/>
</dbReference>
<dbReference type="Gene3D" id="1.25.40.10">
    <property type="entry name" value="Tetratricopeptide repeat domain"/>
    <property type="match status" value="3"/>
</dbReference>
<dbReference type="SUPFAM" id="SSF48452">
    <property type="entry name" value="TPR-like"/>
    <property type="match status" value="3"/>
</dbReference>
<keyword evidence="2" id="KW-0902">Two-component regulatory system</keyword>
<dbReference type="InterPro" id="IPR036388">
    <property type="entry name" value="WH-like_DNA-bd_sf"/>
</dbReference>
<sequence>MFDYRVLGPLDVLRAGESVAITAPKERDLLALLLLKADRPVPADELIDGLWGSTPPSTARTTLQNYVKRLRHALQGGREDQGALLTQPGGYVLPLDQGVLDLREFDRLTRTAAEASERGDDVTASARLRAALALWRGEALAGSRAEQLVQVEAPRLNESRMVAFENRVQADLHLGRHADVIVDVRSAIAGHPLRERLHGQLMLALYRSGRRGEALTAYRHARDQLVRDLGLEPGPELIALHRRILADDPVLLEPGARRTEPGAPAGRHSHVVPPGQALPAQLPGSIPAFTGRGEVMRQLDTMLPATGTPSSGAVRIALITGQGGAGKTTLAVHWGHRRRDAFPDGQLYVNLRGHDGVRPLRPIDALGGFLQALGVPAQQIPVEEDGAAALYRSLCVGKRLLVVLDNARSADHVRPLLPGSSECLVLVTSRDSLAGLVAREGGVPVPLRVLEPGEAEDVLRAVIGESRVRAEPEAAAALTAACAYLPLAVGITAADLAVHPGRSLADQAARLTGDRLDALRIPGDEASAIRAVFDTSYVALPPAEARMFRLFGLVPGCDVPLRAAAALAGVGLPDAERLVDALARAHLLEEHTPGRFTFHGLLRAYAAERVREQDGEEGQAAALERLHSWYLGSTDSAVRLLQPEAVRLPVDTEGDGQDFAATGEALRWMDEERANAVALVQRAAEHGPRKVAWTLADALRPYMMRRAYAVDWLAVGEAGLVAAEADADLPGQAAAHRSLASAYLNLSDYGRSMAHDRQALELYRTTGSTQGQSSTHNSLSLATWYLGDLNDALLHGEQSLKICRRAGFRTGEAILLGNVGAILHEMGRLADAQERLTQALPLYAELGFETAASIAERNLGATLCDLGELARARESLERAAESQRRLGNDIDLPFTLFWLAMTLIQSGDRAGALDSIEQAFELGTGEARAEAYLLVGRALLSQSLGNHGVALRHFGTARDLARRCNARAPELRALLGLAESSLRLGRNAEAGEYAEAVRAAASRSGYGLFHGKALTLLAELALDGGAFESAARRADRAVALQAGTGHRAGRADALVVLGRARQALGDAEGAARSWTDALELYEALGAGRTAGLRDLMARRFD</sequence>
<dbReference type="PROSITE" id="PS51755">
    <property type="entry name" value="OMPR_PHOB"/>
    <property type="match status" value="1"/>
</dbReference>
<protein>
    <submittedName>
        <fullName evidence="9">Tetratricopeptide repeat protein</fullName>
    </submittedName>
</protein>
<comment type="similarity">
    <text evidence="1">Belongs to the AfsR/DnrI/RedD regulatory family.</text>
</comment>
<evidence type="ECO:0000313" key="9">
    <source>
        <dbReference type="EMBL" id="WTU75857.1"/>
    </source>
</evidence>
<dbReference type="Pfam" id="PF13424">
    <property type="entry name" value="TPR_12"/>
    <property type="match status" value="1"/>
</dbReference>
<dbReference type="Gene3D" id="1.10.10.10">
    <property type="entry name" value="Winged helix-like DNA-binding domain superfamily/Winged helix DNA-binding domain"/>
    <property type="match status" value="1"/>
</dbReference>
<evidence type="ECO:0000256" key="4">
    <source>
        <dbReference type="ARBA" id="ARBA00023125"/>
    </source>
</evidence>
<keyword evidence="5" id="KW-0804">Transcription</keyword>
<dbReference type="InterPro" id="IPR005158">
    <property type="entry name" value="BTAD"/>
</dbReference>
<dbReference type="EMBL" id="CP108264">
    <property type="protein sequence ID" value="WTU75857.1"/>
    <property type="molecule type" value="Genomic_DNA"/>
</dbReference>
<dbReference type="GO" id="GO:0043531">
    <property type="term" value="F:ADP binding"/>
    <property type="evidence" value="ECO:0007669"/>
    <property type="project" value="InterPro"/>
</dbReference>
<proteinExistence type="inferred from homology"/>